<dbReference type="eggNOG" id="ENOG5031WYG">
    <property type="taxonomic scope" value="Bacteria"/>
</dbReference>
<dbReference type="OrthoDB" id="9859256at2"/>
<protein>
    <submittedName>
        <fullName evidence="1">Uncharacterized protein</fullName>
    </submittedName>
</protein>
<comment type="caution">
    <text evidence="1">The sequence shown here is derived from an EMBL/GenBank/DDBJ whole genome shotgun (WGS) entry which is preliminary data.</text>
</comment>
<reference evidence="1" key="1">
    <citation type="submission" date="2014-05" db="EMBL/GenBank/DDBJ databases">
        <title>Genome sequence of Mycobacterium aromaticivorans strain JS19b1T (= DSM 45407T).</title>
        <authorList>
            <person name="Kwak Y."/>
            <person name="Park G.-S."/>
            <person name="Li Q.X."/>
            <person name="Lee S.-E."/>
            <person name="Shin J.-H."/>
        </authorList>
    </citation>
    <scope>NUCLEOTIDE SEQUENCE [LARGE SCALE GENOMIC DNA]</scope>
    <source>
        <strain evidence="1">JS19b1</strain>
    </source>
</reference>
<dbReference type="STRING" id="1440774.Y900_028265"/>
<proteinExistence type="predicted"/>
<evidence type="ECO:0000313" key="2">
    <source>
        <dbReference type="Proteomes" id="UP000022835"/>
    </source>
</evidence>
<dbReference type="EMBL" id="JALN02000002">
    <property type="protein sequence ID" value="KDE97171.1"/>
    <property type="molecule type" value="Genomic_DNA"/>
</dbReference>
<gene>
    <name evidence="1" type="ORF">Y900_028265</name>
</gene>
<dbReference type="RefSeq" id="WP_036348455.1">
    <property type="nucleotide sequence ID" value="NZ_JALN02000002.1"/>
</dbReference>
<dbReference type="Proteomes" id="UP000022835">
    <property type="component" value="Unassembled WGS sequence"/>
</dbReference>
<sequence length="133" mass="14354">MIEIHTATEALTAAQRLLDAQTGAGGADFWQSYSVSPLAAILLTTAHDNAEFADLVAVREVLAVSPSQPDGLPQGWVSIAQRCPDPLLSSTLHRAAGLEPTTARFLLHKRPGSARTLMTFRRNTAPLRRPTTR</sequence>
<dbReference type="AlphaFoldDB" id="A0A064CBV8"/>
<name>A0A064CBV8_9MYCO</name>
<evidence type="ECO:0000313" key="1">
    <source>
        <dbReference type="EMBL" id="KDE97171.1"/>
    </source>
</evidence>
<accession>A0A064CBV8</accession>
<organism evidence="1 2">
    <name type="scientific">Mycolicibacterium aromaticivorans JS19b1 = JCM 16368</name>
    <dbReference type="NCBI Taxonomy" id="1440774"/>
    <lineage>
        <taxon>Bacteria</taxon>
        <taxon>Bacillati</taxon>
        <taxon>Actinomycetota</taxon>
        <taxon>Actinomycetes</taxon>
        <taxon>Mycobacteriales</taxon>
        <taxon>Mycobacteriaceae</taxon>
        <taxon>Mycolicibacterium</taxon>
    </lineage>
</organism>
<keyword evidence="2" id="KW-1185">Reference proteome</keyword>